<reference evidence="14 15" key="1">
    <citation type="journal article" date="2020" name="bioRxiv">
        <title>Sequence and annotation of 42 cannabis genomes reveals extensive copy number variation in cannabinoid synthesis and pathogen resistance genes.</title>
        <authorList>
            <person name="Mckernan K.J."/>
            <person name="Helbert Y."/>
            <person name="Kane L.T."/>
            <person name="Ebling H."/>
            <person name="Zhang L."/>
            <person name="Liu B."/>
            <person name="Eaton Z."/>
            <person name="Mclaughlin S."/>
            <person name="Kingan S."/>
            <person name="Baybayan P."/>
            <person name="Concepcion G."/>
            <person name="Jordan M."/>
            <person name="Riva A."/>
            <person name="Barbazuk W."/>
            <person name="Harkins T."/>
        </authorList>
    </citation>
    <scope>NUCLEOTIDE SEQUENCE [LARGE SCALE GENOMIC DNA]</scope>
    <source>
        <strain evidence="15">cv. Jamaican Lion 4</strain>
        <tissue evidence="14">Leaf</tissue>
    </source>
</reference>
<evidence type="ECO:0000256" key="7">
    <source>
        <dbReference type="ARBA" id="ARBA00022737"/>
    </source>
</evidence>
<dbReference type="FunFam" id="3.80.10.10:FF:000095">
    <property type="entry name" value="LRR receptor-like serine/threonine-protein kinase GSO1"/>
    <property type="match status" value="1"/>
</dbReference>
<dbReference type="Pfam" id="PF00560">
    <property type="entry name" value="LRR_1"/>
    <property type="match status" value="6"/>
</dbReference>
<protein>
    <recommendedName>
        <fullName evidence="16">Leucine-rich repeat-containing N-terminal plant-type domain-containing protein</fullName>
    </recommendedName>
</protein>
<dbReference type="PANTHER" id="PTHR48063">
    <property type="entry name" value="LRR RECEPTOR-LIKE KINASE"/>
    <property type="match status" value="1"/>
</dbReference>
<name>A0A7J6HW48_CANSA</name>
<keyword evidence="6 13" id="KW-0732">Signal</keyword>
<keyword evidence="10" id="KW-0675">Receptor</keyword>
<evidence type="ECO:0008006" key="16">
    <source>
        <dbReference type="Google" id="ProtNLM"/>
    </source>
</evidence>
<keyword evidence="11" id="KW-0325">Glycoprotein</keyword>
<evidence type="ECO:0000256" key="3">
    <source>
        <dbReference type="ARBA" id="ARBA00022475"/>
    </source>
</evidence>
<proteinExistence type="inferred from homology"/>
<dbReference type="GO" id="GO:0005886">
    <property type="term" value="C:plasma membrane"/>
    <property type="evidence" value="ECO:0007669"/>
    <property type="project" value="UniProtKB-SubCell"/>
</dbReference>
<keyword evidence="9 12" id="KW-0472">Membrane</keyword>
<dbReference type="InterPro" id="IPR003591">
    <property type="entry name" value="Leu-rich_rpt_typical-subtyp"/>
</dbReference>
<dbReference type="InterPro" id="IPR046956">
    <property type="entry name" value="RLP23-like"/>
</dbReference>
<dbReference type="PROSITE" id="PS51450">
    <property type="entry name" value="LRR"/>
    <property type="match status" value="1"/>
</dbReference>
<keyword evidence="3" id="KW-1003">Cell membrane</keyword>
<organism evidence="14 15">
    <name type="scientific">Cannabis sativa</name>
    <name type="common">Hemp</name>
    <name type="synonym">Marijuana</name>
    <dbReference type="NCBI Taxonomy" id="3483"/>
    <lineage>
        <taxon>Eukaryota</taxon>
        <taxon>Viridiplantae</taxon>
        <taxon>Streptophyta</taxon>
        <taxon>Embryophyta</taxon>
        <taxon>Tracheophyta</taxon>
        <taxon>Spermatophyta</taxon>
        <taxon>Magnoliopsida</taxon>
        <taxon>eudicotyledons</taxon>
        <taxon>Gunneridae</taxon>
        <taxon>Pentapetalae</taxon>
        <taxon>rosids</taxon>
        <taxon>fabids</taxon>
        <taxon>Rosales</taxon>
        <taxon>Cannabaceae</taxon>
        <taxon>Cannabis</taxon>
    </lineage>
</organism>
<dbReference type="EMBL" id="JAATIQ010000025">
    <property type="protein sequence ID" value="KAF4398630.1"/>
    <property type="molecule type" value="Genomic_DNA"/>
</dbReference>
<evidence type="ECO:0000256" key="12">
    <source>
        <dbReference type="SAM" id="Phobius"/>
    </source>
</evidence>
<keyword evidence="4" id="KW-0433">Leucine-rich repeat</keyword>
<dbReference type="FunFam" id="3.80.10.10:FF:000041">
    <property type="entry name" value="LRR receptor-like serine/threonine-protein kinase ERECTA"/>
    <property type="match status" value="2"/>
</dbReference>
<dbReference type="FunFam" id="3.80.10.10:FF:000111">
    <property type="entry name" value="LRR receptor-like serine/threonine-protein kinase ERECTA"/>
    <property type="match status" value="1"/>
</dbReference>
<evidence type="ECO:0000256" key="1">
    <source>
        <dbReference type="ARBA" id="ARBA00004251"/>
    </source>
</evidence>
<accession>A0A7J6HW48</accession>
<keyword evidence="8 12" id="KW-1133">Transmembrane helix</keyword>
<evidence type="ECO:0000313" key="15">
    <source>
        <dbReference type="Proteomes" id="UP000583929"/>
    </source>
</evidence>
<evidence type="ECO:0000256" key="8">
    <source>
        <dbReference type="ARBA" id="ARBA00022989"/>
    </source>
</evidence>
<evidence type="ECO:0000256" key="4">
    <source>
        <dbReference type="ARBA" id="ARBA00022614"/>
    </source>
</evidence>
<comment type="subcellular location">
    <subcellularLocation>
        <location evidence="1">Cell membrane</location>
        <topology evidence="1">Single-pass type I membrane protein</topology>
    </subcellularLocation>
</comment>
<dbReference type="SMART" id="SM00369">
    <property type="entry name" value="LRR_TYP"/>
    <property type="match status" value="11"/>
</dbReference>
<comment type="caution">
    <text evidence="14">The sequence shown here is derived from an EMBL/GenBank/DDBJ whole genome shotgun (WGS) entry which is preliminary data.</text>
</comment>
<feature type="transmembrane region" description="Helical" evidence="12">
    <location>
        <begin position="1033"/>
        <end position="1054"/>
    </location>
</feature>
<gene>
    <name evidence="14" type="ORF">G4B88_013719</name>
</gene>
<feature type="signal peptide" evidence="13">
    <location>
        <begin position="1"/>
        <end position="23"/>
    </location>
</feature>
<dbReference type="InterPro" id="IPR001611">
    <property type="entry name" value="Leu-rich_rpt"/>
</dbReference>
<dbReference type="AlphaFoldDB" id="A0A7J6HW48"/>
<dbReference type="PANTHER" id="PTHR48063:SF101">
    <property type="entry name" value="LRR RECEPTOR-LIKE SERINE_THREONINE-PROTEIN KINASE FLS2"/>
    <property type="match status" value="1"/>
</dbReference>
<dbReference type="FunFam" id="3.80.10.10:FF:001347">
    <property type="entry name" value="LRR receptor-like serine/threonine-protein kinase GSO2"/>
    <property type="match status" value="1"/>
</dbReference>
<evidence type="ECO:0000256" key="10">
    <source>
        <dbReference type="ARBA" id="ARBA00023170"/>
    </source>
</evidence>
<dbReference type="SUPFAM" id="SSF52058">
    <property type="entry name" value="L domain-like"/>
    <property type="match status" value="4"/>
</dbReference>
<keyword evidence="15" id="KW-1185">Reference proteome</keyword>
<evidence type="ECO:0000256" key="6">
    <source>
        <dbReference type="ARBA" id="ARBA00022729"/>
    </source>
</evidence>
<comment type="similarity">
    <text evidence="2">Belongs to the RLP family.</text>
</comment>
<dbReference type="Pfam" id="PF13855">
    <property type="entry name" value="LRR_8"/>
    <property type="match status" value="5"/>
</dbReference>
<feature type="chain" id="PRO_5029663421" description="Leucine-rich repeat-containing N-terminal plant-type domain-containing protein" evidence="13">
    <location>
        <begin position="24"/>
        <end position="1090"/>
    </location>
</feature>
<evidence type="ECO:0000313" key="14">
    <source>
        <dbReference type="EMBL" id="KAF4398630.1"/>
    </source>
</evidence>
<dbReference type="Proteomes" id="UP000583929">
    <property type="component" value="Unassembled WGS sequence"/>
</dbReference>
<evidence type="ECO:0000256" key="9">
    <source>
        <dbReference type="ARBA" id="ARBA00023136"/>
    </source>
</evidence>
<keyword evidence="7" id="KW-0677">Repeat</keyword>
<evidence type="ECO:0000256" key="13">
    <source>
        <dbReference type="SAM" id="SignalP"/>
    </source>
</evidence>
<dbReference type="InterPro" id="IPR032675">
    <property type="entry name" value="LRR_dom_sf"/>
</dbReference>
<evidence type="ECO:0000256" key="5">
    <source>
        <dbReference type="ARBA" id="ARBA00022692"/>
    </source>
</evidence>
<sequence length="1090" mass="121894">MSSSVPCVVLLYVLLLFLRQNYGIGSPKTRCNEAERQALLRIKEQLYVYSFRTESDTEVGIDLLSSWGEEEEKRECCEWIGIGCSNNSGHVIKLDLSPSTLSFQTYDYVLRGKVSSSLFDLKYLNHLDLSNVEFAGEYFPTFIGGLTKLRYLNLSSTALTGDIPPQLGNLSSLQFLDLSTNNLESKNLNWVLHLSSLRVLDLSGTNMSLVNDWVHVVDYLSHFITNLVLSSCELPDIVSPSFANSSKALRVLDLSINDQLSESIFQWLFNYKSSLVHLDLSGCGLPGSIPSGFKNMAALTYLDLSWNDFEGIIPESFGDMVSLTYLDLAQNQLKGFNPHSFKNTTAIAYLDLSYNQLKGSIPESFGSMIALTYLDLHGNQLNFLNPKSFENMTAIKYLNLESNHLKGSIPENFGNMQSLAQINLSNNELEGEIPKSIWKICELVRFEAYNNSLGGELHFSESSSNNSCANFPMEYLDLKQNRIMGSLPNFTLYPSLVELHLSSNLFSGISQSIGQLSKLEIMDFSENKIEGVLSEAHFSKLFNLNTLDLSSNSDIVLRVDPHWIPPFQLQYIHLESCKLGPHFPKWLQTQKNYYELNISNCGISDYTPDWLWNFRSDLSLLDLSNNQIRGRLYDIKQSVNFSYEYRRRYPDVDLSSNQLEGSVPSFLLQVTASLNLFNNRFSQLNSICEAIELIPLIFLDVSYNQLSGEIPDCWSQARSLRILVLANNKLSGKIPISIGFLVSINVLHLRNNNLTAELPSSLKNCTQLVIFDVGGNKLSGEIPTWIGTSLTGLLILSTRSNSFNGSIPLQLCHLVDLQFLDLSSNDMSSRIPNCLSNITAMKELNRIEEASYGADPYSETRGQQGVPDDFNREKLVLMWKGTISEFKNVGLLKSIDLSSNKLIGEIPKDISKLVGLIALNLSKNNLSGHIPQEIGQLKSLDVLDLSKNHFLGHIPSTLTQVDRLGVLDLSNNNLSGEIPRSTQLQSRDAASYMGNPLLCGVPLPIKCPNGKVVTTSDEAIENHGDDGFISKGFYISLALGFVVGFWVFCGTLIFNKSWRCVYLKLLNNVGDWAYVTSEVGKKKLLQMFRS</sequence>
<dbReference type="Gene3D" id="3.80.10.10">
    <property type="entry name" value="Ribonuclease Inhibitor"/>
    <property type="match status" value="6"/>
</dbReference>
<keyword evidence="5 12" id="KW-0812">Transmembrane</keyword>
<evidence type="ECO:0000256" key="2">
    <source>
        <dbReference type="ARBA" id="ARBA00009592"/>
    </source>
</evidence>
<evidence type="ECO:0000256" key="11">
    <source>
        <dbReference type="ARBA" id="ARBA00023180"/>
    </source>
</evidence>